<gene>
    <name evidence="2" type="ORF">RM539_16065</name>
</gene>
<dbReference type="InterPro" id="IPR013783">
    <property type="entry name" value="Ig-like_fold"/>
</dbReference>
<name>A0ABU3D988_9FLAO</name>
<comment type="caution">
    <text evidence="2">The sequence shown here is derived from an EMBL/GenBank/DDBJ whole genome shotgun (WGS) entry which is preliminary data.</text>
</comment>
<dbReference type="RefSeq" id="WP_311504433.1">
    <property type="nucleotide sequence ID" value="NZ_JAVRHK010000015.1"/>
</dbReference>
<keyword evidence="3" id="KW-1185">Reference proteome</keyword>
<evidence type="ECO:0000313" key="2">
    <source>
        <dbReference type="EMBL" id="MDT0678098.1"/>
    </source>
</evidence>
<protein>
    <submittedName>
        <fullName evidence="2">Glycan-binding surface protein</fullName>
    </submittedName>
</protein>
<dbReference type="Proteomes" id="UP001262582">
    <property type="component" value="Unassembled WGS sequence"/>
</dbReference>
<dbReference type="InterPro" id="IPR014756">
    <property type="entry name" value="Ig_E-set"/>
</dbReference>
<dbReference type="InterPro" id="IPR040475">
    <property type="entry name" value="SGBP_B_XBD"/>
</dbReference>
<dbReference type="Pfam" id="PF18329">
    <property type="entry name" value="SGBP_B_XBD"/>
    <property type="match status" value="1"/>
</dbReference>
<dbReference type="SUPFAM" id="SSF81296">
    <property type="entry name" value="E set domains"/>
    <property type="match status" value="1"/>
</dbReference>
<accession>A0ABU3D988</accession>
<sequence length="456" mass="50862">MKQNILNKNNRTCFSFLGMIFMALLITACSSDDDAAGGEITVNSVYLQDVDSNVPDREVNFARLGQLLRLEGSRFTGVRRAFINGFETSFNPVYVSDNSMLIRVSSDTPTIEAEEDVRNTIRLVKDNSETTIDFEIRSSAPTITEISNTLPSSGEEITVYGTGLIEVSSVVFPGDVEVTEGITYDEEDGEFFTVTVPEGVSEDGGSLYVETTNGNAYSPAYFNVERGIILDFDGMGELGEFGTTIRQGQLESEPIGMGNVSQGNYLPLRNDTIPAFAAGRNRVAEVFTSGNENWRSQFTPFIPANTPLEEVAFQFDIYVPEPWEGSGYLKILLINNFNGGEWSGGVYNYVPWIVDGEVEPFETEGWRTVSIPFTDFYLFNDGEDYTFEDLLQYRESATYKNFGIFFENSDFNLSDVTGRSSDDMEFPSSETSVQVYTDNWRIVSLETPTVTDFPEE</sequence>
<dbReference type="Gene3D" id="2.60.40.10">
    <property type="entry name" value="Immunoglobulins"/>
    <property type="match status" value="2"/>
</dbReference>
<organism evidence="2 3">
    <name type="scientific">Autumnicola musiva</name>
    <dbReference type="NCBI Taxonomy" id="3075589"/>
    <lineage>
        <taxon>Bacteria</taxon>
        <taxon>Pseudomonadati</taxon>
        <taxon>Bacteroidota</taxon>
        <taxon>Flavobacteriia</taxon>
        <taxon>Flavobacteriales</taxon>
        <taxon>Flavobacteriaceae</taxon>
        <taxon>Autumnicola</taxon>
    </lineage>
</organism>
<proteinExistence type="predicted"/>
<dbReference type="EMBL" id="JAVRHK010000015">
    <property type="protein sequence ID" value="MDT0678098.1"/>
    <property type="molecule type" value="Genomic_DNA"/>
</dbReference>
<dbReference type="PROSITE" id="PS51257">
    <property type="entry name" value="PROKAR_LIPOPROTEIN"/>
    <property type="match status" value="1"/>
</dbReference>
<evidence type="ECO:0000313" key="3">
    <source>
        <dbReference type="Proteomes" id="UP001262582"/>
    </source>
</evidence>
<reference evidence="2 3" key="1">
    <citation type="submission" date="2023-09" db="EMBL/GenBank/DDBJ databases">
        <authorList>
            <person name="Rey-Velasco X."/>
        </authorList>
    </citation>
    <scope>NUCLEOTIDE SEQUENCE [LARGE SCALE GENOMIC DNA]</scope>
    <source>
        <strain evidence="2 3">F117</strain>
    </source>
</reference>
<feature type="domain" description="Surface glycan-binding protein B xyloglucan binding" evidence="1">
    <location>
        <begin position="222"/>
        <end position="443"/>
    </location>
</feature>
<evidence type="ECO:0000259" key="1">
    <source>
        <dbReference type="Pfam" id="PF18329"/>
    </source>
</evidence>